<dbReference type="InterPro" id="IPR000719">
    <property type="entry name" value="Prot_kinase_dom"/>
</dbReference>
<dbReference type="GO" id="GO:0004674">
    <property type="term" value="F:protein serine/threonine kinase activity"/>
    <property type="evidence" value="ECO:0007669"/>
    <property type="project" value="UniProtKB-KW"/>
</dbReference>
<dbReference type="Proteomes" id="UP000016801">
    <property type="component" value="Unassembled WGS sequence"/>
</dbReference>
<comment type="catalytic activity">
    <reaction evidence="7">
        <text>L-threonyl-[protein] + ATP = O-phospho-L-threonyl-[protein] + ADP + H(+)</text>
        <dbReference type="Rhea" id="RHEA:46608"/>
        <dbReference type="Rhea" id="RHEA-COMP:11060"/>
        <dbReference type="Rhea" id="RHEA-COMP:11605"/>
        <dbReference type="ChEBI" id="CHEBI:15378"/>
        <dbReference type="ChEBI" id="CHEBI:30013"/>
        <dbReference type="ChEBI" id="CHEBI:30616"/>
        <dbReference type="ChEBI" id="CHEBI:61977"/>
        <dbReference type="ChEBI" id="CHEBI:456216"/>
        <dbReference type="EC" id="2.7.11.1"/>
    </reaction>
</comment>
<dbReference type="SMART" id="SM00220">
    <property type="entry name" value="S_TKc"/>
    <property type="match status" value="1"/>
</dbReference>
<evidence type="ECO:0000256" key="9">
    <source>
        <dbReference type="PROSITE-ProRule" id="PRU10141"/>
    </source>
</evidence>
<evidence type="ECO:0000256" key="7">
    <source>
        <dbReference type="ARBA" id="ARBA00047899"/>
    </source>
</evidence>
<dbReference type="GO" id="GO:0005634">
    <property type="term" value="C:nucleus"/>
    <property type="evidence" value="ECO:0007669"/>
    <property type="project" value="TreeGrafter"/>
</dbReference>
<dbReference type="OrthoDB" id="5979581at2759"/>
<evidence type="ECO:0000256" key="3">
    <source>
        <dbReference type="ARBA" id="ARBA00022679"/>
    </source>
</evidence>
<dbReference type="GO" id="GO:0005524">
    <property type="term" value="F:ATP binding"/>
    <property type="evidence" value="ECO:0007669"/>
    <property type="project" value="UniProtKB-UniRule"/>
</dbReference>
<keyword evidence="5 11" id="KW-0418">Kinase</keyword>
<dbReference type="InterPro" id="IPR017441">
    <property type="entry name" value="Protein_kinase_ATP_BS"/>
</dbReference>
<dbReference type="GO" id="GO:0005737">
    <property type="term" value="C:cytoplasm"/>
    <property type="evidence" value="ECO:0007669"/>
    <property type="project" value="TreeGrafter"/>
</dbReference>
<evidence type="ECO:0000313" key="11">
    <source>
        <dbReference type="EMBL" id="CCE30544.1"/>
    </source>
</evidence>
<dbReference type="GO" id="GO:0000245">
    <property type="term" value="P:spliceosomal complex assembly"/>
    <property type="evidence" value="ECO:0007669"/>
    <property type="project" value="TreeGrafter"/>
</dbReference>
<feature type="domain" description="Protein kinase" evidence="10">
    <location>
        <begin position="38"/>
        <end position="409"/>
    </location>
</feature>
<keyword evidence="6 9" id="KW-0067">ATP-binding</keyword>
<organism evidence="11 12">
    <name type="scientific">Claviceps purpurea (strain 20.1)</name>
    <name type="common">Ergot fungus</name>
    <name type="synonym">Sphacelia segetum</name>
    <dbReference type="NCBI Taxonomy" id="1111077"/>
    <lineage>
        <taxon>Eukaryota</taxon>
        <taxon>Fungi</taxon>
        <taxon>Dikarya</taxon>
        <taxon>Ascomycota</taxon>
        <taxon>Pezizomycotina</taxon>
        <taxon>Sordariomycetes</taxon>
        <taxon>Hypocreomycetidae</taxon>
        <taxon>Hypocreales</taxon>
        <taxon>Clavicipitaceae</taxon>
        <taxon>Claviceps</taxon>
    </lineage>
</organism>
<dbReference type="PROSITE" id="PS00107">
    <property type="entry name" value="PROTEIN_KINASE_ATP"/>
    <property type="match status" value="1"/>
</dbReference>
<reference evidence="11 12" key="1">
    <citation type="journal article" date="2013" name="PLoS Genet.">
        <title>Plant-symbiotic fungi as chemical engineers: Multi-genome analysis of the Clavicipitaceae reveals dynamics of alkaloid loci.</title>
        <authorList>
            <person name="Schardl C.L."/>
            <person name="Young C.A."/>
            <person name="Hesse U."/>
            <person name="Amyotte S.G."/>
            <person name="Andreeva K."/>
            <person name="Calie P.J."/>
            <person name="Fleetwood D.J."/>
            <person name="Haws D.C."/>
            <person name="Moore N."/>
            <person name="Oeser B."/>
            <person name="Panaccione D.G."/>
            <person name="Schweri K.K."/>
            <person name="Voisey C.R."/>
            <person name="Farman M.L."/>
            <person name="Jaromczyk J.W."/>
            <person name="Roe B.A."/>
            <person name="O'Sullivan D.M."/>
            <person name="Scott B."/>
            <person name="Tudzynski P."/>
            <person name="An Z."/>
            <person name="Arnaoudova E.G."/>
            <person name="Bullock C.T."/>
            <person name="Charlton N.D."/>
            <person name="Chen L."/>
            <person name="Cox M."/>
            <person name="Dinkins R.D."/>
            <person name="Florea S."/>
            <person name="Glenn A.E."/>
            <person name="Gordon A."/>
            <person name="Gueldener U."/>
            <person name="Harris D.R."/>
            <person name="Hollin W."/>
            <person name="Jaromczyk J."/>
            <person name="Johnson R.D."/>
            <person name="Khan A.K."/>
            <person name="Leistner E."/>
            <person name="Leuchtmann A."/>
            <person name="Li C."/>
            <person name="Liu J."/>
            <person name="Liu J."/>
            <person name="Liu M."/>
            <person name="Mace W."/>
            <person name="Machado C."/>
            <person name="Nagabhyru P."/>
            <person name="Pan J."/>
            <person name="Schmid J."/>
            <person name="Sugawara K."/>
            <person name="Steiner U."/>
            <person name="Takach J.E."/>
            <person name="Tanaka E."/>
            <person name="Webb J.S."/>
            <person name="Wilson E.V."/>
            <person name="Wiseman J.L."/>
            <person name="Yoshida R."/>
            <person name="Zeng Z."/>
        </authorList>
    </citation>
    <scope>NUCLEOTIDE SEQUENCE [LARGE SCALE GENOMIC DNA]</scope>
    <source>
        <strain evidence="11 12">20.1</strain>
    </source>
</reference>
<name>M1WF28_CLAP2</name>
<dbReference type="InterPro" id="IPR011009">
    <property type="entry name" value="Kinase-like_dom_sf"/>
</dbReference>
<dbReference type="HOGENOM" id="CLU_000288_81_2_1"/>
<dbReference type="AlphaFoldDB" id="M1WF28"/>
<dbReference type="Gene3D" id="3.30.200.20">
    <property type="entry name" value="Phosphorylase Kinase, domain 1"/>
    <property type="match status" value="1"/>
</dbReference>
<evidence type="ECO:0000259" key="10">
    <source>
        <dbReference type="PROSITE" id="PS50011"/>
    </source>
</evidence>
<dbReference type="EC" id="2.7.11.1" evidence="1"/>
<dbReference type="Pfam" id="PF00069">
    <property type="entry name" value="Pkinase"/>
    <property type="match status" value="2"/>
</dbReference>
<evidence type="ECO:0000256" key="2">
    <source>
        <dbReference type="ARBA" id="ARBA00022527"/>
    </source>
</evidence>
<dbReference type="PANTHER" id="PTHR47634:SF9">
    <property type="entry name" value="PROTEIN KINASE DOMAIN-CONTAINING PROTEIN-RELATED"/>
    <property type="match status" value="1"/>
</dbReference>
<dbReference type="eggNOG" id="KOG1290">
    <property type="taxonomic scope" value="Eukaryota"/>
</dbReference>
<dbReference type="GO" id="GO:0050684">
    <property type="term" value="P:regulation of mRNA processing"/>
    <property type="evidence" value="ECO:0007669"/>
    <property type="project" value="TreeGrafter"/>
</dbReference>
<evidence type="ECO:0000256" key="4">
    <source>
        <dbReference type="ARBA" id="ARBA00022741"/>
    </source>
</evidence>
<dbReference type="PANTHER" id="PTHR47634">
    <property type="entry name" value="PROTEIN KINASE DOMAIN-CONTAINING PROTEIN-RELATED"/>
    <property type="match status" value="1"/>
</dbReference>
<evidence type="ECO:0000256" key="8">
    <source>
        <dbReference type="ARBA" id="ARBA00048679"/>
    </source>
</evidence>
<keyword evidence="12" id="KW-1185">Reference proteome</keyword>
<keyword evidence="2" id="KW-0723">Serine/threonine-protein kinase</keyword>
<dbReference type="PROSITE" id="PS50011">
    <property type="entry name" value="PROTEIN_KINASE_DOM"/>
    <property type="match status" value="1"/>
</dbReference>
<accession>M1WF28</accession>
<proteinExistence type="predicted"/>
<dbReference type="EMBL" id="CAGA01000023">
    <property type="protein sequence ID" value="CCE30544.1"/>
    <property type="molecule type" value="Genomic_DNA"/>
</dbReference>
<comment type="catalytic activity">
    <reaction evidence="8">
        <text>L-seryl-[protein] + ATP = O-phospho-L-seryl-[protein] + ADP + H(+)</text>
        <dbReference type="Rhea" id="RHEA:17989"/>
        <dbReference type="Rhea" id="RHEA-COMP:9863"/>
        <dbReference type="Rhea" id="RHEA-COMP:11604"/>
        <dbReference type="ChEBI" id="CHEBI:15378"/>
        <dbReference type="ChEBI" id="CHEBI:29999"/>
        <dbReference type="ChEBI" id="CHEBI:30616"/>
        <dbReference type="ChEBI" id="CHEBI:83421"/>
        <dbReference type="ChEBI" id="CHEBI:456216"/>
        <dbReference type="EC" id="2.7.11.1"/>
    </reaction>
</comment>
<keyword evidence="4 9" id="KW-0547">Nucleotide-binding</keyword>
<dbReference type="SUPFAM" id="SSF56112">
    <property type="entry name" value="Protein kinase-like (PK-like)"/>
    <property type="match status" value="1"/>
</dbReference>
<protein>
    <recommendedName>
        <fullName evidence="1">non-specific serine/threonine protein kinase</fullName>
        <ecNumber evidence="1">2.7.11.1</ecNumber>
    </recommendedName>
</protein>
<evidence type="ECO:0000256" key="5">
    <source>
        <dbReference type="ARBA" id="ARBA00022777"/>
    </source>
</evidence>
<keyword evidence="3" id="KW-0808">Transferase</keyword>
<evidence type="ECO:0000256" key="6">
    <source>
        <dbReference type="ARBA" id="ARBA00022840"/>
    </source>
</evidence>
<evidence type="ECO:0000256" key="1">
    <source>
        <dbReference type="ARBA" id="ARBA00012513"/>
    </source>
</evidence>
<dbReference type="VEuPathDB" id="FungiDB:CPUR_04392"/>
<evidence type="ECO:0000313" key="12">
    <source>
        <dbReference type="Proteomes" id="UP000016801"/>
    </source>
</evidence>
<dbReference type="Gene3D" id="1.10.510.10">
    <property type="entry name" value="Transferase(Phosphotransferase) domain 1"/>
    <property type="match status" value="1"/>
</dbReference>
<gene>
    <name evidence="11" type="ORF">CPUR_04392</name>
</gene>
<sequence length="448" mass="51070">MSSTYPKYQVIEDVENINRYRLGGYHPIHIDDRLNERYRIVDKLGHGAYSTVWLAIDEQTTKYVAIKVGTSDADQVEFDILSHMAQRPLSENIRKTNRMLIHPVLDHFEVSGPNGTHSCLVTPPARCNLRDAKEVARYGLLQLDAARCLAAQLAMALSIIHNGGYAHGDLHLGNLLLQFPSPIDGLSVEQLHASYSELEKHPVLCIEPEESATDPSVPSYGVTPLTFHVPKDGIPLGEALLTLCDFGVAFRPEDKSRFEAYTPLELRPPEAFFEPKTPLTLFSDIWSLGCVIFELLANRPLFHVYSPEQDQITAQQVDMLGLMPSAWWKNWEARTKWYDEKGRPLGESPDPYTLKTRFRDCVQDPRLKRGWNTLAEDELEALTTLLRCMLAWSPSERLDISGVLRSDWMTRWALPSYQKCLEEQKYLKGEKYLKEENSLDEEKGLKEL</sequence>
<dbReference type="InterPro" id="IPR051334">
    <property type="entry name" value="SRPK"/>
</dbReference>
<feature type="binding site" evidence="9">
    <location>
        <position position="67"/>
    </location>
    <ligand>
        <name>ATP</name>
        <dbReference type="ChEBI" id="CHEBI:30616"/>
    </ligand>
</feature>
<comment type="caution">
    <text evidence="11">The sequence shown here is derived from an EMBL/GenBank/DDBJ whole genome shotgun (WGS) entry which is preliminary data.</text>
</comment>